<proteinExistence type="predicted"/>
<reference evidence="2" key="1">
    <citation type="submission" date="2014-05" db="EMBL/GenBank/DDBJ databases">
        <title>The transcriptome of the halophilic microalga Tetraselmis sp. GSL018 isolated from the Great Salt Lake, Utah.</title>
        <authorList>
            <person name="Jinkerson R.E."/>
            <person name="D'Adamo S."/>
            <person name="Posewitz M.C."/>
        </authorList>
    </citation>
    <scope>NUCLEOTIDE SEQUENCE</scope>
    <source>
        <strain evidence="2">GSL018</strain>
    </source>
</reference>
<keyword evidence="1" id="KW-1133">Transmembrane helix</keyword>
<feature type="transmembrane region" description="Helical" evidence="1">
    <location>
        <begin position="6"/>
        <end position="25"/>
    </location>
</feature>
<evidence type="ECO:0000256" key="1">
    <source>
        <dbReference type="SAM" id="Phobius"/>
    </source>
</evidence>
<keyword evidence="1" id="KW-0472">Membrane</keyword>
<evidence type="ECO:0000313" key="2">
    <source>
        <dbReference type="EMBL" id="JAC79368.1"/>
    </source>
</evidence>
<organism evidence="2">
    <name type="scientific">Tetraselmis sp. GSL018</name>
    <dbReference type="NCBI Taxonomy" id="582737"/>
    <lineage>
        <taxon>Eukaryota</taxon>
        <taxon>Viridiplantae</taxon>
        <taxon>Chlorophyta</taxon>
        <taxon>core chlorophytes</taxon>
        <taxon>Chlorodendrophyceae</taxon>
        <taxon>Chlorodendrales</taxon>
        <taxon>Chlorodendraceae</taxon>
        <taxon>Tetraselmis</taxon>
    </lineage>
</organism>
<dbReference type="AlphaFoldDB" id="A0A061S539"/>
<keyword evidence="1" id="KW-0812">Transmembrane</keyword>
<accession>A0A061S539</accession>
<sequence length="35" mass="4085">MYAHRTSLFFNLPMLCVGQLFLNILRNSLGSRNTR</sequence>
<gene>
    <name evidence="2" type="ORF">TSPGSL018_12885</name>
</gene>
<protein>
    <submittedName>
        <fullName evidence="2">Uncharacterized protein</fullName>
    </submittedName>
</protein>
<dbReference type="EMBL" id="GBEZ01005998">
    <property type="protein sequence ID" value="JAC79368.1"/>
    <property type="molecule type" value="Transcribed_RNA"/>
</dbReference>
<name>A0A061S539_9CHLO</name>